<reference evidence="1 2" key="1">
    <citation type="submission" date="2024-07" db="EMBL/GenBank/DDBJ databases">
        <authorList>
            <person name="Tripathy S."/>
        </authorList>
    </citation>
    <scope>NUCLEOTIDE SEQUENCE [LARGE SCALE GENOMIC DNA]</scope>
    <source>
        <strain evidence="1 2">VB-61278_2</strain>
    </source>
</reference>
<comment type="caution">
    <text evidence="1">The sequence shown here is derived from an EMBL/GenBank/DDBJ whole genome shotgun (WGS) entry which is preliminary data.</text>
</comment>
<accession>A0ABW8WW76</accession>
<organism evidence="1 2">
    <name type="scientific">Scytonema tolypothrichoides VB-61278_2</name>
    <dbReference type="NCBI Taxonomy" id="3232314"/>
    <lineage>
        <taxon>Bacteria</taxon>
        <taxon>Bacillati</taxon>
        <taxon>Cyanobacteriota</taxon>
        <taxon>Cyanophyceae</taxon>
        <taxon>Nostocales</taxon>
        <taxon>Scytonemataceae</taxon>
        <taxon>Scytonema</taxon>
    </lineage>
</organism>
<keyword evidence="2" id="KW-1185">Reference proteome</keyword>
<feature type="non-terminal residue" evidence="1">
    <location>
        <position position="66"/>
    </location>
</feature>
<name>A0ABW8WW76_9CYAN</name>
<sequence>MTSIVGVDESITLLLSTMDVVGAGVGLLTTGDGDGDVGLLTTGDGDGDVGLLTTGDGDGVGLLTTG</sequence>
<dbReference type="Proteomes" id="UP001628874">
    <property type="component" value="Unassembled WGS sequence"/>
</dbReference>
<evidence type="ECO:0000313" key="2">
    <source>
        <dbReference type="Proteomes" id="UP001628874"/>
    </source>
</evidence>
<dbReference type="EMBL" id="JBFQGM010000016">
    <property type="protein sequence ID" value="MFL9465352.1"/>
    <property type="molecule type" value="Genomic_DNA"/>
</dbReference>
<gene>
    <name evidence="1" type="ORF">AB0759_32620</name>
</gene>
<evidence type="ECO:0000313" key="1">
    <source>
        <dbReference type="EMBL" id="MFL9465352.1"/>
    </source>
</evidence>
<dbReference type="RefSeq" id="WP_408019918.1">
    <property type="nucleotide sequence ID" value="NZ_JBFQGM010000016.1"/>
</dbReference>
<protein>
    <submittedName>
        <fullName evidence="1">Uncharacterized protein</fullName>
    </submittedName>
</protein>
<proteinExistence type="predicted"/>